<dbReference type="PANTHER" id="PTHR38797">
    <property type="entry name" value="NUCLEAR PORE COMPLEX PROTEIN NUP85-RELATED"/>
    <property type="match status" value="1"/>
</dbReference>
<dbReference type="RefSeq" id="XP_040696178.1">
    <property type="nucleotide sequence ID" value="XM_040853150.1"/>
</dbReference>
<name>A0A1L9SYS2_9EURO</name>
<dbReference type="Proteomes" id="UP000184356">
    <property type="component" value="Unassembled WGS sequence"/>
</dbReference>
<dbReference type="InterPro" id="IPR053204">
    <property type="entry name" value="Oxopyrrolidines_Biosynth-assoc"/>
</dbReference>
<dbReference type="PANTHER" id="PTHR38797:SF4">
    <property type="entry name" value="NUCLEAR PORE COMPLEX PROTEIN NUP85"/>
    <property type="match status" value="1"/>
</dbReference>
<dbReference type="OrthoDB" id="3350591at2759"/>
<gene>
    <name evidence="1" type="ORF">ASPSYDRAFT_95689</name>
</gene>
<organism evidence="1 2">
    <name type="scientific">Aspergillus sydowii CBS 593.65</name>
    <dbReference type="NCBI Taxonomy" id="1036612"/>
    <lineage>
        <taxon>Eukaryota</taxon>
        <taxon>Fungi</taxon>
        <taxon>Dikarya</taxon>
        <taxon>Ascomycota</taxon>
        <taxon>Pezizomycotina</taxon>
        <taxon>Eurotiomycetes</taxon>
        <taxon>Eurotiomycetidae</taxon>
        <taxon>Eurotiales</taxon>
        <taxon>Aspergillaceae</taxon>
        <taxon>Aspergillus</taxon>
        <taxon>Aspergillus subgen. Nidulantes</taxon>
    </lineage>
</organism>
<reference evidence="2" key="1">
    <citation type="journal article" date="2017" name="Genome Biol.">
        <title>Comparative genomics reveals high biological diversity and specific adaptations in the industrially and medically important fungal genus Aspergillus.</title>
        <authorList>
            <person name="de Vries R.P."/>
            <person name="Riley R."/>
            <person name="Wiebenga A."/>
            <person name="Aguilar-Osorio G."/>
            <person name="Amillis S."/>
            <person name="Uchima C.A."/>
            <person name="Anderluh G."/>
            <person name="Asadollahi M."/>
            <person name="Askin M."/>
            <person name="Barry K."/>
            <person name="Battaglia E."/>
            <person name="Bayram O."/>
            <person name="Benocci T."/>
            <person name="Braus-Stromeyer S.A."/>
            <person name="Caldana C."/>
            <person name="Canovas D."/>
            <person name="Cerqueira G.C."/>
            <person name="Chen F."/>
            <person name="Chen W."/>
            <person name="Choi C."/>
            <person name="Clum A."/>
            <person name="Dos Santos R.A."/>
            <person name="Damasio A.R."/>
            <person name="Diallinas G."/>
            <person name="Emri T."/>
            <person name="Fekete E."/>
            <person name="Flipphi M."/>
            <person name="Freyberg S."/>
            <person name="Gallo A."/>
            <person name="Gournas C."/>
            <person name="Habgood R."/>
            <person name="Hainaut M."/>
            <person name="Harispe M.L."/>
            <person name="Henrissat B."/>
            <person name="Hilden K.S."/>
            <person name="Hope R."/>
            <person name="Hossain A."/>
            <person name="Karabika E."/>
            <person name="Karaffa L."/>
            <person name="Karanyi Z."/>
            <person name="Krasevec N."/>
            <person name="Kuo A."/>
            <person name="Kusch H."/>
            <person name="LaButti K."/>
            <person name="Lagendijk E.L."/>
            <person name="Lapidus A."/>
            <person name="Levasseur A."/>
            <person name="Lindquist E."/>
            <person name="Lipzen A."/>
            <person name="Logrieco A.F."/>
            <person name="MacCabe A."/>
            <person name="Maekelae M.R."/>
            <person name="Malavazi I."/>
            <person name="Melin P."/>
            <person name="Meyer V."/>
            <person name="Mielnichuk N."/>
            <person name="Miskei M."/>
            <person name="Molnar A.P."/>
            <person name="Mule G."/>
            <person name="Ngan C.Y."/>
            <person name="Orejas M."/>
            <person name="Orosz E."/>
            <person name="Ouedraogo J.P."/>
            <person name="Overkamp K.M."/>
            <person name="Park H.-S."/>
            <person name="Perrone G."/>
            <person name="Piumi F."/>
            <person name="Punt P.J."/>
            <person name="Ram A.F."/>
            <person name="Ramon A."/>
            <person name="Rauscher S."/>
            <person name="Record E."/>
            <person name="Riano-Pachon D.M."/>
            <person name="Robert V."/>
            <person name="Roehrig J."/>
            <person name="Ruller R."/>
            <person name="Salamov A."/>
            <person name="Salih N.S."/>
            <person name="Samson R.A."/>
            <person name="Sandor E."/>
            <person name="Sanguinetti M."/>
            <person name="Schuetze T."/>
            <person name="Sepcic K."/>
            <person name="Shelest E."/>
            <person name="Sherlock G."/>
            <person name="Sophianopoulou V."/>
            <person name="Squina F.M."/>
            <person name="Sun H."/>
            <person name="Susca A."/>
            <person name="Todd R.B."/>
            <person name="Tsang A."/>
            <person name="Unkles S.E."/>
            <person name="van de Wiele N."/>
            <person name="van Rossen-Uffink D."/>
            <person name="Oliveira J.V."/>
            <person name="Vesth T.C."/>
            <person name="Visser J."/>
            <person name="Yu J.-H."/>
            <person name="Zhou M."/>
            <person name="Andersen M.R."/>
            <person name="Archer D.B."/>
            <person name="Baker S.E."/>
            <person name="Benoit I."/>
            <person name="Brakhage A.A."/>
            <person name="Braus G.H."/>
            <person name="Fischer R."/>
            <person name="Frisvad J.C."/>
            <person name="Goldman G.H."/>
            <person name="Houbraken J."/>
            <person name="Oakley B."/>
            <person name="Pocsi I."/>
            <person name="Scazzocchio C."/>
            <person name="Seiboth B."/>
            <person name="vanKuyk P.A."/>
            <person name="Wortman J."/>
            <person name="Dyer P.S."/>
            <person name="Grigoriev I.V."/>
        </authorList>
    </citation>
    <scope>NUCLEOTIDE SEQUENCE [LARGE SCALE GENOMIC DNA]</scope>
    <source>
        <strain evidence="2">CBS 593.65</strain>
    </source>
</reference>
<dbReference type="Pfam" id="PF12311">
    <property type="entry name" value="DUF3632"/>
    <property type="match status" value="1"/>
</dbReference>
<evidence type="ECO:0000313" key="1">
    <source>
        <dbReference type="EMBL" id="OJJ52372.1"/>
    </source>
</evidence>
<dbReference type="AlphaFoldDB" id="A0A1L9SYS2"/>
<accession>A0A1L9SYS2</accession>
<dbReference type="EMBL" id="KV878602">
    <property type="protein sequence ID" value="OJJ52372.1"/>
    <property type="molecule type" value="Genomic_DNA"/>
</dbReference>
<keyword evidence="2" id="KW-1185">Reference proteome</keyword>
<sequence length="259" mass="29225">MTDACTAFLNAWASGDDVPTSSGAPPALVSAFTKLLTDPTIPAADVVNEALTPPPRENAYDVQPSPPRPEIVLSMLIDAAEHLTEMTDRLADFSEALEAHSSGEYKELVGLAMLIDEFSWHSYSRRKDRQLWFNLNAYCAKMAAIGLPTPSHIYRGGRVLQKALETNWGQGELSNLDGYVPAATIWIRECGSRMYQERGELEKLPGSKWKGPATWSRERWAYWKTRFEWVTSINILKQRTREDAREAVERMSDIEERFA</sequence>
<dbReference type="InterPro" id="IPR022085">
    <property type="entry name" value="OpdG"/>
</dbReference>
<evidence type="ECO:0000313" key="2">
    <source>
        <dbReference type="Proteomes" id="UP000184356"/>
    </source>
</evidence>
<dbReference type="STRING" id="1036612.A0A1L9SYS2"/>
<protein>
    <submittedName>
        <fullName evidence="1">Uncharacterized protein</fullName>
    </submittedName>
</protein>
<dbReference type="VEuPathDB" id="FungiDB:ASPSYDRAFT_95689"/>
<proteinExistence type="predicted"/>
<dbReference type="GeneID" id="63769223"/>